<reference evidence="1 2" key="1">
    <citation type="submission" date="2012-04" db="EMBL/GenBank/DDBJ databases">
        <authorList>
            <person name="Harkins D.M."/>
            <person name="Madupu R."/>
            <person name="Durkin A.S."/>
            <person name="Torralba M."/>
            <person name="Methe B."/>
            <person name="Sutton G.G."/>
            <person name="Nelson K.E."/>
        </authorList>
    </citation>
    <scope>NUCLEOTIDE SEQUENCE [LARGE SCALE GENOMIC DNA]</scope>
    <source>
        <strain evidence="1 2">F0449</strain>
    </source>
</reference>
<sequence>MLYFYDWFDIMNETTDGTGAGMIFFENDFVSLPLFCVI</sequence>
<evidence type="ECO:0000313" key="1">
    <source>
        <dbReference type="EMBL" id="EIG28488.1"/>
    </source>
</evidence>
<dbReference type="PATRIC" id="fig|1095733.3.peg.370"/>
<comment type="caution">
    <text evidence="1">The sequence shown here is derived from an EMBL/GenBank/DDBJ whole genome shotgun (WGS) entry which is preliminary data.</text>
</comment>
<evidence type="ECO:0000313" key="2">
    <source>
        <dbReference type="Proteomes" id="UP000003357"/>
    </source>
</evidence>
<dbReference type="AlphaFoldDB" id="I2NRM7"/>
<protein>
    <submittedName>
        <fullName evidence="1">Uncharacterized protein</fullName>
    </submittedName>
</protein>
<dbReference type="EMBL" id="AJMV01000029">
    <property type="protein sequence ID" value="EIG28488.1"/>
    <property type="molecule type" value="Genomic_DNA"/>
</dbReference>
<organism evidence="1 2">
    <name type="scientific">Streptococcus parasanguinis F0449</name>
    <dbReference type="NCBI Taxonomy" id="1095733"/>
    <lineage>
        <taxon>Bacteria</taxon>
        <taxon>Bacillati</taxon>
        <taxon>Bacillota</taxon>
        <taxon>Bacilli</taxon>
        <taxon>Lactobacillales</taxon>
        <taxon>Streptococcaceae</taxon>
        <taxon>Streptococcus</taxon>
    </lineage>
</organism>
<name>I2NRM7_STRPA</name>
<gene>
    <name evidence="1" type="ORF">HMPREF9971_0774</name>
</gene>
<proteinExistence type="predicted"/>
<dbReference type="Proteomes" id="UP000003357">
    <property type="component" value="Unassembled WGS sequence"/>
</dbReference>
<accession>I2NRM7</accession>